<protein>
    <submittedName>
        <fullName evidence="1">Uncharacterized protein</fullName>
    </submittedName>
</protein>
<evidence type="ECO:0000313" key="2">
    <source>
        <dbReference type="Proteomes" id="UP000248856"/>
    </source>
</evidence>
<evidence type="ECO:0000313" key="1">
    <source>
        <dbReference type="EMBL" id="RAR86068.1"/>
    </source>
</evidence>
<reference evidence="1 2" key="1">
    <citation type="submission" date="2018-06" db="EMBL/GenBank/DDBJ databases">
        <title>Genomic Encyclopedia of Archaeal and Bacterial Type Strains, Phase II (KMG-II): from individual species to whole genera.</title>
        <authorList>
            <person name="Goeker M."/>
        </authorList>
    </citation>
    <scope>NUCLEOTIDE SEQUENCE [LARGE SCALE GENOMIC DNA]</scope>
    <source>
        <strain evidence="1 2">CFPB 3232</strain>
    </source>
</reference>
<gene>
    <name evidence="1" type="ORF">AX018_100229</name>
</gene>
<dbReference type="RefSeq" id="WP_146749184.1">
    <property type="nucleotide sequence ID" value="NZ_CBCSGC010000002.1"/>
</dbReference>
<dbReference type="EMBL" id="QLTA01000002">
    <property type="protein sequence ID" value="RAR86068.1"/>
    <property type="molecule type" value="Genomic_DNA"/>
</dbReference>
<dbReference type="Proteomes" id="UP000248856">
    <property type="component" value="Unassembled WGS sequence"/>
</dbReference>
<sequence>MTAYAAGYKLERGTGAWEWLGNTTATPRAENGLYGPKSPPADLLGFVRDWSVSEASLMLGLGRGTVARLRHGYWPTDPRKIERAWSRYKAQRGVMASWFLRRVYPGGIVRHAGRAWGGMPLAGRTGQLLAVAREAGGGLVAQTLELPAERLPLLLVQSGGAA</sequence>
<comment type="caution">
    <text evidence="1">The sequence shown here is derived from an EMBL/GenBank/DDBJ whole genome shotgun (WGS) entry which is preliminary data.</text>
</comment>
<dbReference type="AlphaFoldDB" id="A0A328ZIL8"/>
<dbReference type="OrthoDB" id="8917182at2"/>
<organism evidence="1 2">
    <name type="scientific">Paracidovorax anthurii</name>
    <dbReference type="NCBI Taxonomy" id="78229"/>
    <lineage>
        <taxon>Bacteria</taxon>
        <taxon>Pseudomonadati</taxon>
        <taxon>Pseudomonadota</taxon>
        <taxon>Betaproteobacteria</taxon>
        <taxon>Burkholderiales</taxon>
        <taxon>Comamonadaceae</taxon>
        <taxon>Paracidovorax</taxon>
    </lineage>
</organism>
<proteinExistence type="predicted"/>
<accession>A0A328ZIL8</accession>
<keyword evidence="2" id="KW-1185">Reference proteome</keyword>
<name>A0A328ZIL8_9BURK</name>